<comment type="subcellular location">
    <subcellularLocation>
        <location evidence="1">Membrane</location>
        <topology evidence="1">Single-pass membrane protein</topology>
    </subcellularLocation>
</comment>
<dbReference type="Pfam" id="PF04228">
    <property type="entry name" value="Zn_peptidase"/>
    <property type="match status" value="1"/>
</dbReference>
<keyword evidence="8" id="KW-1185">Reference proteome</keyword>
<name>A0A255GRS3_9ACTN</name>
<dbReference type="GO" id="GO:0016020">
    <property type="term" value="C:membrane"/>
    <property type="evidence" value="ECO:0007669"/>
    <property type="project" value="UniProtKB-SubCell"/>
</dbReference>
<gene>
    <name evidence="7" type="ORF">CGZ93_16300</name>
</gene>
<dbReference type="PANTHER" id="PTHR30168">
    <property type="entry name" value="PUTATIVE MEMBRANE PROTEIN YPFJ"/>
    <property type="match status" value="1"/>
</dbReference>
<sequence length="290" mass="30828">MQYNDNAQLDPGQVSGGGGGGGRIAVGGGIGVTIILFLLSQLLGVDLTGLAGGSSQPQEDPNQPNPYANCRSGADVRTNRECRWVAYTNSIQGYWSQTLQGYQMTQTKIFTGQINTACGAASSAVGPFYCPADRFVYLDTGFFDQLTQQLGAKGGDAAEAYVIAHEYGHHISNQIGTMEQAQAAGNQTGPDSPQVRLELQADCFAGVWLKNATADPNSPIAQITNDDLARAVDAAIAVGDDRIQQRTQGRVDRESWTHGSSAQRKKWLSTGYNSGNPNTCDTFARDAQVA</sequence>
<evidence type="ECO:0000313" key="7">
    <source>
        <dbReference type="EMBL" id="OYO18112.1"/>
    </source>
</evidence>
<evidence type="ECO:0000256" key="6">
    <source>
        <dbReference type="SAM" id="Phobius"/>
    </source>
</evidence>
<evidence type="ECO:0000256" key="5">
    <source>
        <dbReference type="SAM" id="MobiDB-lite"/>
    </source>
</evidence>
<evidence type="ECO:0000256" key="4">
    <source>
        <dbReference type="ARBA" id="ARBA00023136"/>
    </source>
</evidence>
<comment type="caution">
    <text evidence="7">The sequence shown here is derived from an EMBL/GenBank/DDBJ whole genome shotgun (WGS) entry which is preliminary data.</text>
</comment>
<evidence type="ECO:0008006" key="9">
    <source>
        <dbReference type="Google" id="ProtNLM"/>
    </source>
</evidence>
<dbReference type="InterPro" id="IPR007343">
    <property type="entry name" value="Uncharacterised_pept_Zn_put"/>
</dbReference>
<dbReference type="RefSeq" id="WP_094365201.1">
    <property type="nucleotide sequence ID" value="NZ_NMVQ01000045.1"/>
</dbReference>
<dbReference type="PANTHER" id="PTHR30168:SF0">
    <property type="entry name" value="INNER MEMBRANE PROTEIN"/>
    <property type="match status" value="1"/>
</dbReference>
<dbReference type="EMBL" id="NMVQ01000045">
    <property type="protein sequence ID" value="OYO18112.1"/>
    <property type="molecule type" value="Genomic_DNA"/>
</dbReference>
<keyword evidence="3 6" id="KW-1133">Transmembrane helix</keyword>
<dbReference type="AlphaFoldDB" id="A0A255GRS3"/>
<feature type="compositionally biased region" description="Polar residues" evidence="5">
    <location>
        <begin position="53"/>
        <end position="66"/>
    </location>
</feature>
<evidence type="ECO:0000256" key="1">
    <source>
        <dbReference type="ARBA" id="ARBA00004167"/>
    </source>
</evidence>
<evidence type="ECO:0000313" key="8">
    <source>
        <dbReference type="Proteomes" id="UP000216311"/>
    </source>
</evidence>
<organism evidence="7 8">
    <name type="scientific">Enemella dayhoffiae</name>
    <dbReference type="NCBI Taxonomy" id="2016507"/>
    <lineage>
        <taxon>Bacteria</taxon>
        <taxon>Bacillati</taxon>
        <taxon>Actinomycetota</taxon>
        <taxon>Actinomycetes</taxon>
        <taxon>Propionibacteriales</taxon>
        <taxon>Propionibacteriaceae</taxon>
        <taxon>Enemella</taxon>
    </lineage>
</organism>
<evidence type="ECO:0000256" key="2">
    <source>
        <dbReference type="ARBA" id="ARBA00022692"/>
    </source>
</evidence>
<keyword evidence="2 6" id="KW-0812">Transmembrane</keyword>
<accession>A0A255GRS3</accession>
<dbReference type="SUPFAM" id="SSF55486">
    <property type="entry name" value="Metalloproteases ('zincins'), catalytic domain"/>
    <property type="match status" value="1"/>
</dbReference>
<protein>
    <recommendedName>
        <fullName evidence="9">Neutral zinc metallopeptidase</fullName>
    </recommendedName>
</protein>
<dbReference type="Proteomes" id="UP000216311">
    <property type="component" value="Unassembled WGS sequence"/>
</dbReference>
<reference evidence="7 8" key="1">
    <citation type="submission" date="2017-07" db="EMBL/GenBank/DDBJ databases">
        <title>Draft whole genome sequences of clinical Proprionibacteriaceae strains.</title>
        <authorList>
            <person name="Bernier A.-M."/>
            <person name="Bernard K."/>
            <person name="Domingo M.-C."/>
        </authorList>
    </citation>
    <scope>NUCLEOTIDE SEQUENCE [LARGE SCALE GENOMIC DNA]</scope>
    <source>
        <strain evidence="7 8">NML 130396</strain>
    </source>
</reference>
<feature type="transmembrane region" description="Helical" evidence="6">
    <location>
        <begin position="20"/>
        <end position="39"/>
    </location>
</feature>
<dbReference type="OrthoDB" id="9774900at2"/>
<feature type="region of interest" description="Disordered" evidence="5">
    <location>
        <begin position="52"/>
        <end position="72"/>
    </location>
</feature>
<proteinExistence type="predicted"/>
<keyword evidence="4 6" id="KW-0472">Membrane</keyword>
<evidence type="ECO:0000256" key="3">
    <source>
        <dbReference type="ARBA" id="ARBA00022989"/>
    </source>
</evidence>